<dbReference type="Proteomes" id="UP000248057">
    <property type="component" value="Unassembled WGS sequence"/>
</dbReference>
<organism evidence="3 4">
    <name type="scientific">Hungatella effluvii</name>
    <dbReference type="NCBI Taxonomy" id="1096246"/>
    <lineage>
        <taxon>Bacteria</taxon>
        <taxon>Bacillati</taxon>
        <taxon>Bacillota</taxon>
        <taxon>Clostridia</taxon>
        <taxon>Lachnospirales</taxon>
        <taxon>Lachnospiraceae</taxon>
        <taxon>Hungatella</taxon>
    </lineage>
</organism>
<evidence type="ECO:0000313" key="3">
    <source>
        <dbReference type="EMBL" id="PXX56738.1"/>
    </source>
</evidence>
<name>A0A2V3YBC1_9FIRM</name>
<sequence length="176" mass="20278">MGRIPKPGECYRHFKNKLYQIITVAEHSETGERMVVYQALYGTFGTYVRPLSMFISEVDHEKYPEVKQKYRFERVELKEETAGETSGEHAALTETEESEEETAVSSKILLAFLDAETYYEKLEVLKERREIFSEEELAAVCESLDIGSGTGTREGMYRAAVNYLEMQTKYDGARLR</sequence>
<dbReference type="Pfam" id="PF07866">
    <property type="entry name" value="DUF1653"/>
    <property type="match status" value="1"/>
</dbReference>
<dbReference type="EMBL" id="QJKD01000001">
    <property type="protein sequence ID" value="PXX56738.1"/>
    <property type="molecule type" value="Genomic_DNA"/>
</dbReference>
<proteinExistence type="predicted"/>
<keyword evidence="4" id="KW-1185">Reference proteome</keyword>
<dbReference type="Gene3D" id="2.30.30.320">
    <property type="entry name" value="DUF1653-like domain"/>
    <property type="match status" value="1"/>
</dbReference>
<dbReference type="InterPro" id="IPR023387">
    <property type="entry name" value="DUF1653-like_dom"/>
</dbReference>
<evidence type="ECO:0000256" key="1">
    <source>
        <dbReference type="SAM" id="MobiDB-lite"/>
    </source>
</evidence>
<dbReference type="GeneID" id="86059402"/>
<gene>
    <name evidence="3" type="ORF">DFR60_10142</name>
</gene>
<accession>A0A2V3YBC1</accession>
<dbReference type="RefSeq" id="WP_110321084.1">
    <property type="nucleotide sequence ID" value="NZ_JAQETU010000006.1"/>
</dbReference>
<feature type="domain" description="DUF1653" evidence="2">
    <location>
        <begin position="10"/>
        <end position="73"/>
    </location>
</feature>
<reference evidence="3 4" key="1">
    <citation type="submission" date="2018-05" db="EMBL/GenBank/DDBJ databases">
        <title>Genomic Encyclopedia of Type Strains, Phase IV (KMG-IV): sequencing the most valuable type-strain genomes for metagenomic binning, comparative biology and taxonomic classification.</title>
        <authorList>
            <person name="Goeker M."/>
        </authorList>
    </citation>
    <scope>NUCLEOTIDE SEQUENCE [LARGE SCALE GENOMIC DNA]</scope>
    <source>
        <strain evidence="3 4">DSM 24995</strain>
    </source>
</reference>
<evidence type="ECO:0000259" key="2">
    <source>
        <dbReference type="Pfam" id="PF07866"/>
    </source>
</evidence>
<comment type="caution">
    <text evidence="3">The sequence shown here is derived from an EMBL/GenBank/DDBJ whole genome shotgun (WGS) entry which is preliminary data.</text>
</comment>
<evidence type="ECO:0000313" key="4">
    <source>
        <dbReference type="Proteomes" id="UP000248057"/>
    </source>
</evidence>
<feature type="region of interest" description="Disordered" evidence="1">
    <location>
        <begin position="78"/>
        <end position="99"/>
    </location>
</feature>
<dbReference type="InterPro" id="IPR037135">
    <property type="entry name" value="DUF1653-like_dom_sf"/>
</dbReference>
<dbReference type="AlphaFoldDB" id="A0A2V3YBC1"/>
<protein>
    <submittedName>
        <fullName evidence="3">Uncharacterized protein DUF1653</fullName>
    </submittedName>
</protein>